<name>A0A1G5SDA4_9PROT</name>
<proteinExistence type="predicted"/>
<dbReference type="Proteomes" id="UP000198729">
    <property type="component" value="Unassembled WGS sequence"/>
</dbReference>
<dbReference type="EMBL" id="FMWO01000032">
    <property type="protein sequence ID" value="SCZ84820.1"/>
    <property type="molecule type" value="Genomic_DNA"/>
</dbReference>
<dbReference type="GO" id="GO:0009055">
    <property type="term" value="F:electron transfer activity"/>
    <property type="evidence" value="ECO:0007669"/>
    <property type="project" value="InterPro"/>
</dbReference>
<keyword evidence="2" id="KW-1185">Reference proteome</keyword>
<evidence type="ECO:0008006" key="3">
    <source>
        <dbReference type="Google" id="ProtNLM"/>
    </source>
</evidence>
<evidence type="ECO:0000313" key="1">
    <source>
        <dbReference type="EMBL" id="SCZ84820.1"/>
    </source>
</evidence>
<dbReference type="SUPFAM" id="SSF46626">
    <property type="entry name" value="Cytochrome c"/>
    <property type="match status" value="1"/>
</dbReference>
<sequence length="73" mass="7814">MLPIADCAQDTGTGQQSHQATIKNIEGKYIYERNCSPYHGSDGIGAFAGVPDLIRIKGFSSEADSNAALFEHV</sequence>
<organism evidence="1 2">
    <name type="scientific">Nitrosomonas mobilis</name>
    <dbReference type="NCBI Taxonomy" id="51642"/>
    <lineage>
        <taxon>Bacteria</taxon>
        <taxon>Pseudomonadati</taxon>
        <taxon>Pseudomonadota</taxon>
        <taxon>Betaproteobacteria</taxon>
        <taxon>Nitrosomonadales</taxon>
        <taxon>Nitrosomonadaceae</taxon>
        <taxon>Nitrosomonas</taxon>
    </lineage>
</organism>
<protein>
    <recommendedName>
        <fullName evidence="3">Cytochrome c domain-containing protein</fullName>
    </recommendedName>
</protein>
<dbReference type="InterPro" id="IPR036909">
    <property type="entry name" value="Cyt_c-like_dom_sf"/>
</dbReference>
<accession>A0A1G5SDA4</accession>
<gene>
    <name evidence="1" type="ORF">NSMM_260116</name>
</gene>
<reference evidence="1 2" key="1">
    <citation type="submission" date="2016-10" db="EMBL/GenBank/DDBJ databases">
        <authorList>
            <person name="de Groot N.N."/>
        </authorList>
    </citation>
    <scope>NUCLEOTIDE SEQUENCE [LARGE SCALE GENOMIC DNA]</scope>
    <source>
        <strain evidence="1">1</strain>
    </source>
</reference>
<evidence type="ECO:0000313" key="2">
    <source>
        <dbReference type="Proteomes" id="UP000198729"/>
    </source>
</evidence>
<dbReference type="GO" id="GO:0020037">
    <property type="term" value="F:heme binding"/>
    <property type="evidence" value="ECO:0007669"/>
    <property type="project" value="InterPro"/>
</dbReference>
<dbReference type="STRING" id="51642.NSMM_260116"/>
<dbReference type="AlphaFoldDB" id="A0A1G5SDA4"/>